<keyword evidence="1" id="KW-0732">Signal</keyword>
<evidence type="ECO:0000313" key="2">
    <source>
        <dbReference type="EMBL" id="GAA4891587.1"/>
    </source>
</evidence>
<gene>
    <name evidence="2" type="ORF">GCM10023311_14980</name>
</gene>
<accession>A0ABP9F0J4</accession>
<name>A0ABP9F0J4_9FLAO</name>
<organism evidence="2 3">
    <name type="scientific">Flaviramulus aquimarinus</name>
    <dbReference type="NCBI Taxonomy" id="1170456"/>
    <lineage>
        <taxon>Bacteria</taxon>
        <taxon>Pseudomonadati</taxon>
        <taxon>Bacteroidota</taxon>
        <taxon>Flavobacteriia</taxon>
        <taxon>Flavobacteriales</taxon>
        <taxon>Flavobacteriaceae</taxon>
        <taxon>Flaviramulus</taxon>
    </lineage>
</organism>
<keyword evidence="3" id="KW-1185">Reference proteome</keyword>
<feature type="chain" id="PRO_5047402562" description="Transporter" evidence="1">
    <location>
        <begin position="21"/>
        <end position="276"/>
    </location>
</feature>
<evidence type="ECO:0000256" key="1">
    <source>
        <dbReference type="SAM" id="SignalP"/>
    </source>
</evidence>
<evidence type="ECO:0000313" key="3">
    <source>
        <dbReference type="Proteomes" id="UP001500433"/>
    </source>
</evidence>
<reference evidence="3" key="1">
    <citation type="journal article" date="2019" name="Int. J. Syst. Evol. Microbiol.">
        <title>The Global Catalogue of Microorganisms (GCM) 10K type strain sequencing project: providing services to taxonomists for standard genome sequencing and annotation.</title>
        <authorList>
            <consortium name="The Broad Institute Genomics Platform"/>
            <consortium name="The Broad Institute Genome Sequencing Center for Infectious Disease"/>
            <person name="Wu L."/>
            <person name="Ma J."/>
        </authorList>
    </citation>
    <scope>NUCLEOTIDE SEQUENCE [LARGE SCALE GENOMIC DNA]</scope>
    <source>
        <strain evidence="3">JCM 18274</strain>
    </source>
</reference>
<protein>
    <recommendedName>
        <fullName evidence="4">Transporter</fullName>
    </recommendedName>
</protein>
<proteinExistence type="predicted"/>
<comment type="caution">
    <text evidence="2">The sequence shown here is derived from an EMBL/GenBank/DDBJ whole genome shotgun (WGS) entry which is preliminary data.</text>
</comment>
<dbReference type="RefSeq" id="WP_345273493.1">
    <property type="nucleotide sequence ID" value="NZ_BAABJH010000001.1"/>
</dbReference>
<feature type="signal peptide" evidence="1">
    <location>
        <begin position="1"/>
        <end position="20"/>
    </location>
</feature>
<dbReference type="SUPFAM" id="SSF103515">
    <property type="entry name" value="Autotransporter"/>
    <property type="match status" value="1"/>
</dbReference>
<dbReference type="Pfam" id="PF13557">
    <property type="entry name" value="Phenol_MetA_deg"/>
    <property type="match status" value="1"/>
</dbReference>
<evidence type="ECO:0008006" key="4">
    <source>
        <dbReference type="Google" id="ProtNLM"/>
    </source>
</evidence>
<sequence>MSKKLTVLIFLLSQVFYAQSGWTKKKGEAYTQLSFTTINSYNTIFGNPEYLTERDITDNTLQFYGEYGLSDKTTIILNVPLKFIETGQLVSNNTEITRAGSSTSLGNIEMGLKHQVYNHTWVIAAQLNIEANTGSFDNATGIRTGIDAWSFTPTLNASRSFKTFYVQAFAGANIRTNNYSSNLKLGGEIGTKPFKNILLIAFIDIVESFKNGDIVLPITNQLTALYVNDQEYISYGLKVIGKITDSFGLNVGFGGSFSGNNVAKSPAISFGVYHKF</sequence>
<dbReference type="Proteomes" id="UP001500433">
    <property type="component" value="Unassembled WGS sequence"/>
</dbReference>
<dbReference type="InterPro" id="IPR025737">
    <property type="entry name" value="FApF"/>
</dbReference>
<dbReference type="EMBL" id="BAABJH010000001">
    <property type="protein sequence ID" value="GAA4891587.1"/>
    <property type="molecule type" value="Genomic_DNA"/>
</dbReference>
<dbReference type="InterPro" id="IPR036709">
    <property type="entry name" value="Autotransporte_beta_dom_sf"/>
</dbReference>